<evidence type="ECO:0000256" key="1">
    <source>
        <dbReference type="ARBA" id="ARBA00004651"/>
    </source>
</evidence>
<evidence type="ECO:0000313" key="10">
    <source>
        <dbReference type="EMBL" id="SFV53451.1"/>
    </source>
</evidence>
<feature type="transmembrane region" description="Helical" evidence="7">
    <location>
        <begin position="307"/>
        <end position="329"/>
    </location>
</feature>
<keyword evidence="6 7" id="KW-0472">Membrane</keyword>
<accession>A0A1W1BJ08</accession>
<evidence type="ECO:0000259" key="8">
    <source>
        <dbReference type="Pfam" id="PF02687"/>
    </source>
</evidence>
<feature type="transmembrane region" description="Helical" evidence="7">
    <location>
        <begin position="341"/>
        <end position="368"/>
    </location>
</feature>
<evidence type="ECO:0000256" key="4">
    <source>
        <dbReference type="ARBA" id="ARBA00022692"/>
    </source>
</evidence>
<keyword evidence="2" id="KW-0813">Transport</keyword>
<gene>
    <name evidence="10" type="ORF">MNB_SV-6-850</name>
</gene>
<feature type="domain" description="ABC3 transporter permease C-terminal" evidence="8">
    <location>
        <begin position="266"/>
        <end position="375"/>
    </location>
</feature>
<evidence type="ECO:0000256" key="2">
    <source>
        <dbReference type="ARBA" id="ARBA00022448"/>
    </source>
</evidence>
<dbReference type="InterPro" id="IPR003838">
    <property type="entry name" value="ABC3_permease_C"/>
</dbReference>
<sequence length="381" mass="42675">MINLAYKDITHSLSKFLTTAISVGVLLGIVIIMIGVYRGMVDDAKMLVDDIKADIWVVQQDTLGPFAQSSRVHEDLKNQIAYQEGIAFADAITFETFQLENRYGDFKVMLVGYDPFSKIEIIDKSKLIEGRVLQKQHYEIVVSQKTNYKLGEYIQLGRDRYRVVGITKDTVSNGGDYLIYTSLKDAEVLQFTYSNERIRSDEHRGIKGSNPHLVNAIIAKTKDGYIPQKVAKNIEQSTHKKVFTKESQKELLLQKVIRKSSKQIGMFTAILIIVSVIIIALIIYTMTLEKIKEISILKLIGIPNFTISKMIIQETVVLGILAFVAGNIFAHLISNSFPKRVLLLSSDAFGLFVVILISSIFASLFGIYKVIKTDPAQAIAG</sequence>
<dbReference type="InterPro" id="IPR051125">
    <property type="entry name" value="ABC-4/HrtB_transporter"/>
</dbReference>
<organism evidence="10">
    <name type="scientific">hydrothermal vent metagenome</name>
    <dbReference type="NCBI Taxonomy" id="652676"/>
    <lineage>
        <taxon>unclassified sequences</taxon>
        <taxon>metagenomes</taxon>
        <taxon>ecological metagenomes</taxon>
    </lineage>
</organism>
<protein>
    <submittedName>
        <fullName evidence="10">ABC transporter permease protein</fullName>
    </submittedName>
</protein>
<feature type="transmembrane region" description="Helical" evidence="7">
    <location>
        <begin position="16"/>
        <end position="37"/>
    </location>
</feature>
<dbReference type="PANTHER" id="PTHR43738">
    <property type="entry name" value="ABC TRANSPORTER, MEMBRANE PROTEIN"/>
    <property type="match status" value="1"/>
</dbReference>
<evidence type="ECO:0000256" key="3">
    <source>
        <dbReference type="ARBA" id="ARBA00022475"/>
    </source>
</evidence>
<reference evidence="10" key="1">
    <citation type="submission" date="2016-10" db="EMBL/GenBank/DDBJ databases">
        <authorList>
            <person name="de Groot N.N."/>
        </authorList>
    </citation>
    <scope>NUCLEOTIDE SEQUENCE</scope>
</reference>
<evidence type="ECO:0000256" key="5">
    <source>
        <dbReference type="ARBA" id="ARBA00022989"/>
    </source>
</evidence>
<evidence type="ECO:0000256" key="7">
    <source>
        <dbReference type="SAM" id="Phobius"/>
    </source>
</evidence>
<keyword evidence="3" id="KW-1003">Cell membrane</keyword>
<feature type="domain" description="MacB-like periplasmic core" evidence="9">
    <location>
        <begin position="19"/>
        <end position="236"/>
    </location>
</feature>
<dbReference type="PANTHER" id="PTHR43738:SF1">
    <property type="entry name" value="HEMIN TRANSPORT SYSTEM PERMEASE PROTEIN HRTB-RELATED"/>
    <property type="match status" value="1"/>
</dbReference>
<name>A0A1W1BJ08_9ZZZZ</name>
<evidence type="ECO:0000256" key="6">
    <source>
        <dbReference type="ARBA" id="ARBA00023136"/>
    </source>
</evidence>
<feature type="transmembrane region" description="Helical" evidence="7">
    <location>
        <begin position="264"/>
        <end position="287"/>
    </location>
</feature>
<dbReference type="EMBL" id="FPHC01000029">
    <property type="protein sequence ID" value="SFV53451.1"/>
    <property type="molecule type" value="Genomic_DNA"/>
</dbReference>
<dbReference type="AlphaFoldDB" id="A0A1W1BJ08"/>
<dbReference type="Pfam" id="PF12704">
    <property type="entry name" value="MacB_PCD"/>
    <property type="match status" value="1"/>
</dbReference>
<dbReference type="InterPro" id="IPR025857">
    <property type="entry name" value="MacB_PCD"/>
</dbReference>
<keyword evidence="4 7" id="KW-0812">Transmembrane</keyword>
<comment type="subcellular location">
    <subcellularLocation>
        <location evidence="1">Cell membrane</location>
        <topology evidence="1">Multi-pass membrane protein</topology>
    </subcellularLocation>
</comment>
<dbReference type="GO" id="GO:0005886">
    <property type="term" value="C:plasma membrane"/>
    <property type="evidence" value="ECO:0007669"/>
    <property type="project" value="UniProtKB-SubCell"/>
</dbReference>
<dbReference type="Pfam" id="PF02687">
    <property type="entry name" value="FtsX"/>
    <property type="match status" value="1"/>
</dbReference>
<proteinExistence type="predicted"/>
<evidence type="ECO:0000259" key="9">
    <source>
        <dbReference type="Pfam" id="PF12704"/>
    </source>
</evidence>
<keyword evidence="5 7" id="KW-1133">Transmembrane helix</keyword>